<evidence type="ECO:0000313" key="5">
    <source>
        <dbReference type="EMBL" id="NIA71367.1"/>
    </source>
</evidence>
<organism evidence="5 6">
    <name type="scientific">Pelagibius litoralis</name>
    <dbReference type="NCBI Taxonomy" id="374515"/>
    <lineage>
        <taxon>Bacteria</taxon>
        <taxon>Pseudomonadati</taxon>
        <taxon>Pseudomonadota</taxon>
        <taxon>Alphaproteobacteria</taxon>
        <taxon>Rhodospirillales</taxon>
        <taxon>Rhodovibrionaceae</taxon>
        <taxon>Pelagibius</taxon>
    </lineage>
</organism>
<feature type="domain" description="HTH gntR-type" evidence="4">
    <location>
        <begin position="6"/>
        <end position="73"/>
    </location>
</feature>
<evidence type="ECO:0000256" key="1">
    <source>
        <dbReference type="ARBA" id="ARBA00023015"/>
    </source>
</evidence>
<dbReference type="Gene3D" id="1.20.120.530">
    <property type="entry name" value="GntR ligand-binding domain-like"/>
    <property type="match status" value="1"/>
</dbReference>
<dbReference type="GO" id="GO:0003700">
    <property type="term" value="F:DNA-binding transcription factor activity"/>
    <property type="evidence" value="ECO:0007669"/>
    <property type="project" value="InterPro"/>
</dbReference>
<reference evidence="5" key="1">
    <citation type="submission" date="2020-03" db="EMBL/GenBank/DDBJ databases">
        <title>Genome of Pelagibius litoralis DSM 21314T.</title>
        <authorList>
            <person name="Wang G."/>
        </authorList>
    </citation>
    <scope>NUCLEOTIDE SEQUENCE</scope>
    <source>
        <strain evidence="5">DSM 21314</strain>
    </source>
</reference>
<dbReference type="Pfam" id="PF00392">
    <property type="entry name" value="GntR"/>
    <property type="match status" value="1"/>
</dbReference>
<protein>
    <submittedName>
        <fullName evidence="5">GntR family transcriptional regulator</fullName>
    </submittedName>
</protein>
<dbReference type="EMBL" id="JAAQPH010000021">
    <property type="protein sequence ID" value="NIA71367.1"/>
    <property type="molecule type" value="Genomic_DNA"/>
</dbReference>
<dbReference type="SMART" id="SM00345">
    <property type="entry name" value="HTH_GNTR"/>
    <property type="match status" value="1"/>
</dbReference>
<dbReference type="SUPFAM" id="SSF46785">
    <property type="entry name" value="Winged helix' DNA-binding domain"/>
    <property type="match status" value="1"/>
</dbReference>
<dbReference type="AlphaFoldDB" id="A0A967KBY6"/>
<comment type="caution">
    <text evidence="5">The sequence shown here is derived from an EMBL/GenBank/DDBJ whole genome shotgun (WGS) entry which is preliminary data.</text>
</comment>
<dbReference type="PROSITE" id="PS50949">
    <property type="entry name" value="HTH_GNTR"/>
    <property type="match status" value="1"/>
</dbReference>
<dbReference type="PANTHER" id="PTHR43537:SF5">
    <property type="entry name" value="UXU OPERON TRANSCRIPTIONAL REGULATOR"/>
    <property type="match status" value="1"/>
</dbReference>
<evidence type="ECO:0000256" key="2">
    <source>
        <dbReference type="ARBA" id="ARBA00023125"/>
    </source>
</evidence>
<sequence length="231" mass="27168">MEHPMPSCHQIVYHTIRQRIRKFQYHPGEVIAIHPTAQGLGISPTPLREVLMRLFAEGLIDHHPNRGFFVNPITIDGILSHYELLNFALRYAVEKITNIDDEERLSAITESFYLKRIDCENKDENTIYSEELEDFYKKILEIINNYQITNVIRVGIDQMHLVRCIDFSIRFDYRDHSIERRLFTDALRAREKDAALAVIDSSFKRRCAAAVDLYKEVIYRINDNNQIFILP</sequence>
<accession>A0A967KBY6</accession>
<keyword evidence="6" id="KW-1185">Reference proteome</keyword>
<dbReference type="PANTHER" id="PTHR43537">
    <property type="entry name" value="TRANSCRIPTIONAL REGULATOR, GNTR FAMILY"/>
    <property type="match status" value="1"/>
</dbReference>
<dbReference type="RefSeq" id="WP_167228921.1">
    <property type="nucleotide sequence ID" value="NZ_JAAQPH010000021.1"/>
</dbReference>
<evidence type="ECO:0000256" key="3">
    <source>
        <dbReference type="ARBA" id="ARBA00023163"/>
    </source>
</evidence>
<dbReference type="InterPro" id="IPR036388">
    <property type="entry name" value="WH-like_DNA-bd_sf"/>
</dbReference>
<dbReference type="InterPro" id="IPR036390">
    <property type="entry name" value="WH_DNA-bd_sf"/>
</dbReference>
<dbReference type="GO" id="GO:0003677">
    <property type="term" value="F:DNA binding"/>
    <property type="evidence" value="ECO:0007669"/>
    <property type="project" value="UniProtKB-KW"/>
</dbReference>
<dbReference type="Proteomes" id="UP000761264">
    <property type="component" value="Unassembled WGS sequence"/>
</dbReference>
<proteinExistence type="predicted"/>
<gene>
    <name evidence="5" type="ORF">HBA54_22480</name>
</gene>
<dbReference type="Gene3D" id="1.10.10.10">
    <property type="entry name" value="Winged helix-like DNA-binding domain superfamily/Winged helix DNA-binding domain"/>
    <property type="match status" value="1"/>
</dbReference>
<keyword evidence="1" id="KW-0805">Transcription regulation</keyword>
<evidence type="ECO:0000259" key="4">
    <source>
        <dbReference type="PROSITE" id="PS50949"/>
    </source>
</evidence>
<evidence type="ECO:0000313" key="6">
    <source>
        <dbReference type="Proteomes" id="UP000761264"/>
    </source>
</evidence>
<name>A0A967KBY6_9PROT</name>
<dbReference type="InterPro" id="IPR008920">
    <property type="entry name" value="TF_FadR/GntR_C"/>
</dbReference>
<keyword evidence="2" id="KW-0238">DNA-binding</keyword>
<keyword evidence="3" id="KW-0804">Transcription</keyword>
<dbReference type="InterPro" id="IPR000524">
    <property type="entry name" value="Tscrpt_reg_HTH_GntR"/>
</dbReference>